<dbReference type="GO" id="GO:0004222">
    <property type="term" value="F:metalloendopeptidase activity"/>
    <property type="evidence" value="ECO:0007669"/>
    <property type="project" value="InterPro"/>
</dbReference>
<feature type="chain" id="PRO_5043909238" evidence="2">
    <location>
        <begin position="22"/>
        <end position="188"/>
    </location>
</feature>
<keyword evidence="5" id="KW-1185">Reference proteome</keyword>
<sequence length="188" mass="21073">MTPVVFFVVLLLLTAVPPGATDEGDDGDSSQDVSEVIARANANITTKLIYDDIAPNTKWNAVPCTAIGCKWRKRGRYVTVPYTISSEYSTDERNFIIKTLESFHQSTCVRFQMRTSRQFTYLHFFSGTGTNNLGTPYDFQSVMHYSKYAFSKNGQPTIVAKSDPKLNFGHATTLSANDIARVNRLYKC</sequence>
<evidence type="ECO:0000256" key="2">
    <source>
        <dbReference type="SAM" id="SignalP"/>
    </source>
</evidence>
<comment type="caution">
    <text evidence="1">Lacks conserved residue(s) required for the propagation of feature annotation.</text>
</comment>
<dbReference type="AlphaFoldDB" id="A0AAV1Q102"/>
<evidence type="ECO:0000313" key="4">
    <source>
        <dbReference type="EMBL" id="CAK6976979.1"/>
    </source>
</evidence>
<evidence type="ECO:0000313" key="5">
    <source>
        <dbReference type="Proteomes" id="UP001314229"/>
    </source>
</evidence>
<dbReference type="Pfam" id="PF01400">
    <property type="entry name" value="Astacin"/>
    <property type="match status" value="2"/>
</dbReference>
<keyword evidence="2" id="KW-0732">Signal</keyword>
<dbReference type="SUPFAM" id="SSF55486">
    <property type="entry name" value="Metalloproteases ('zincins'), catalytic domain"/>
    <property type="match status" value="1"/>
</dbReference>
<dbReference type="PANTHER" id="PTHR10127">
    <property type="entry name" value="DISCOIDIN, CUB, EGF, LAMININ , AND ZINC METALLOPROTEASE DOMAIN CONTAINING"/>
    <property type="match status" value="1"/>
</dbReference>
<accession>A0AAV1Q102</accession>
<feature type="domain" description="Peptidase M12A" evidence="3">
    <location>
        <begin position="131"/>
        <end position="188"/>
    </location>
</feature>
<evidence type="ECO:0000256" key="1">
    <source>
        <dbReference type="PROSITE-ProRule" id="PRU01211"/>
    </source>
</evidence>
<dbReference type="Proteomes" id="UP001314229">
    <property type="component" value="Unassembled WGS sequence"/>
</dbReference>
<gene>
    <name evidence="4" type="ORF">FSCOSCO3_A021553</name>
</gene>
<dbReference type="InterPro" id="IPR024079">
    <property type="entry name" value="MetalloPept_cat_dom_sf"/>
</dbReference>
<dbReference type="PANTHER" id="PTHR10127:SF899">
    <property type="entry name" value="ASTACIN-LIKE METALLOENDOPEPTIDASE-RELATED"/>
    <property type="match status" value="1"/>
</dbReference>
<evidence type="ECO:0000259" key="3">
    <source>
        <dbReference type="PROSITE" id="PS51864"/>
    </source>
</evidence>
<reference evidence="4 5" key="1">
    <citation type="submission" date="2024-01" db="EMBL/GenBank/DDBJ databases">
        <authorList>
            <person name="Alioto T."/>
            <person name="Alioto T."/>
            <person name="Gomez Garrido J."/>
        </authorList>
    </citation>
    <scope>NUCLEOTIDE SEQUENCE [LARGE SCALE GENOMIC DNA]</scope>
</reference>
<comment type="caution">
    <text evidence="4">The sequence shown here is derived from an EMBL/GenBank/DDBJ whole genome shotgun (WGS) entry which is preliminary data.</text>
</comment>
<dbReference type="GO" id="GO:0006508">
    <property type="term" value="P:proteolysis"/>
    <property type="evidence" value="ECO:0007669"/>
    <property type="project" value="InterPro"/>
</dbReference>
<feature type="signal peptide" evidence="2">
    <location>
        <begin position="1"/>
        <end position="21"/>
    </location>
</feature>
<protein>
    <submittedName>
        <fullName evidence="4">High choriolytic enzyme 1-like</fullName>
    </submittedName>
</protein>
<organism evidence="4 5">
    <name type="scientific">Scomber scombrus</name>
    <name type="common">Atlantic mackerel</name>
    <name type="synonym">Scomber vernalis</name>
    <dbReference type="NCBI Taxonomy" id="13677"/>
    <lineage>
        <taxon>Eukaryota</taxon>
        <taxon>Metazoa</taxon>
        <taxon>Chordata</taxon>
        <taxon>Craniata</taxon>
        <taxon>Vertebrata</taxon>
        <taxon>Euteleostomi</taxon>
        <taxon>Actinopterygii</taxon>
        <taxon>Neopterygii</taxon>
        <taxon>Teleostei</taxon>
        <taxon>Neoteleostei</taxon>
        <taxon>Acanthomorphata</taxon>
        <taxon>Pelagiaria</taxon>
        <taxon>Scombriformes</taxon>
        <taxon>Scombridae</taxon>
        <taxon>Scomber</taxon>
    </lineage>
</organism>
<proteinExistence type="predicted"/>
<dbReference type="Gene3D" id="3.40.390.10">
    <property type="entry name" value="Collagenase (Catalytic Domain)"/>
    <property type="match status" value="2"/>
</dbReference>
<dbReference type="EMBL" id="CAWUFR010000378">
    <property type="protein sequence ID" value="CAK6976979.1"/>
    <property type="molecule type" value="Genomic_DNA"/>
</dbReference>
<name>A0AAV1Q102_SCOSC</name>
<dbReference type="InterPro" id="IPR001506">
    <property type="entry name" value="Peptidase_M12A"/>
</dbReference>
<dbReference type="PROSITE" id="PS51864">
    <property type="entry name" value="ASTACIN"/>
    <property type="match status" value="1"/>
</dbReference>